<proteinExistence type="predicted"/>
<dbReference type="EMBL" id="CP045273">
    <property type="protein sequence ID" value="QJX80193.1"/>
    <property type="molecule type" value="Genomic_DNA"/>
</dbReference>
<reference evidence="3 4" key="1">
    <citation type="submission" date="2019-10" db="EMBL/GenBank/DDBJ databases">
        <title>Complete genome sequences for adaption low water activity.</title>
        <authorList>
            <person name="Zhao L."/>
            <person name="Zhong J."/>
        </authorList>
    </citation>
    <scope>NUCLEOTIDE SEQUENCE [LARGE SCALE GENOMIC DNA]</scope>
    <source>
        <strain evidence="3 4">FDU301</strain>
        <plasmid evidence="4">pfdu301a</plasmid>
    </source>
</reference>
<dbReference type="GO" id="GO:0006364">
    <property type="term" value="P:rRNA processing"/>
    <property type="evidence" value="ECO:0007669"/>
    <property type="project" value="TreeGrafter"/>
</dbReference>
<evidence type="ECO:0000313" key="4">
    <source>
        <dbReference type="Proteomes" id="UP000501076"/>
    </source>
</evidence>
<dbReference type="GO" id="GO:0043822">
    <property type="term" value="F:ribonuclease M5 activity"/>
    <property type="evidence" value="ECO:0007669"/>
    <property type="project" value="TreeGrafter"/>
</dbReference>
<geneLocation type="plasmid" evidence="4">
    <name>pfdu301a</name>
</geneLocation>
<keyword evidence="1" id="KW-0812">Transmembrane</keyword>
<evidence type="ECO:0000256" key="1">
    <source>
        <dbReference type="SAM" id="Phobius"/>
    </source>
</evidence>
<feature type="domain" description="Toprim" evidence="2">
    <location>
        <begin position="20"/>
        <end position="102"/>
    </location>
</feature>
<name>A0A6M6DZ63_PRIMG</name>
<dbReference type="SUPFAM" id="SSF110455">
    <property type="entry name" value="Toprim domain"/>
    <property type="match status" value="1"/>
</dbReference>
<dbReference type="SMART" id="SM00493">
    <property type="entry name" value="TOPRIM"/>
    <property type="match status" value="1"/>
</dbReference>
<organism evidence="3 4">
    <name type="scientific">Priestia megaterium</name>
    <name type="common">Bacillus megaterium</name>
    <dbReference type="NCBI Taxonomy" id="1404"/>
    <lineage>
        <taxon>Bacteria</taxon>
        <taxon>Bacillati</taxon>
        <taxon>Bacillota</taxon>
        <taxon>Bacilli</taxon>
        <taxon>Bacillales</taxon>
        <taxon>Bacillaceae</taxon>
        <taxon>Priestia</taxon>
    </lineage>
</organism>
<dbReference type="CDD" id="cd00188">
    <property type="entry name" value="TOPRIM"/>
    <property type="match status" value="1"/>
</dbReference>
<gene>
    <name evidence="3" type="ORF">FDZ14_29285</name>
</gene>
<accession>A0A6M6DZ63</accession>
<dbReference type="InterPro" id="IPR006171">
    <property type="entry name" value="TOPRIM_dom"/>
</dbReference>
<dbReference type="Proteomes" id="UP000501076">
    <property type="component" value="Plasmid pFDU301A"/>
</dbReference>
<keyword evidence="1" id="KW-0472">Membrane</keyword>
<sequence length="139" mass="15904">MTKKVNVIYITIVVGGYVYMIGLIVEGKSDVKKIKMVLKEDVHFVVLNGINFREEQINQINNAIETCDNVYVLTDPDEAGDKVAKLIIKNFPELERLKVDPNEAKVLKKRGYKYGVEYCSNKYLRTLFSSYIGLTSLLY</sequence>
<dbReference type="AlphaFoldDB" id="A0A6M6DZ63"/>
<keyword evidence="1" id="KW-1133">Transmembrane helix</keyword>
<dbReference type="Gene3D" id="3.40.1360.10">
    <property type="match status" value="1"/>
</dbReference>
<dbReference type="Pfam" id="PF01751">
    <property type="entry name" value="Toprim"/>
    <property type="match status" value="1"/>
</dbReference>
<dbReference type="PANTHER" id="PTHR39156">
    <property type="entry name" value="RIBONUCLEASE M5"/>
    <property type="match status" value="1"/>
</dbReference>
<keyword evidence="3" id="KW-0614">Plasmid</keyword>
<dbReference type="PROSITE" id="PS50880">
    <property type="entry name" value="TOPRIM"/>
    <property type="match status" value="1"/>
</dbReference>
<evidence type="ECO:0000313" key="3">
    <source>
        <dbReference type="EMBL" id="QJX80193.1"/>
    </source>
</evidence>
<dbReference type="PANTHER" id="PTHR39156:SF2">
    <property type="entry name" value="DNA PRIMASE (BACTERIAL TYPE) AND SMALL PRIMASE-LIKE PROTEINS"/>
    <property type="match status" value="1"/>
</dbReference>
<evidence type="ECO:0000259" key="2">
    <source>
        <dbReference type="PROSITE" id="PS50880"/>
    </source>
</evidence>
<protein>
    <submittedName>
        <fullName evidence="3">Toprim domain-containing protein</fullName>
    </submittedName>
</protein>
<feature type="transmembrane region" description="Helical" evidence="1">
    <location>
        <begin position="6"/>
        <end position="25"/>
    </location>
</feature>